<gene>
    <name evidence="2" type="ORF">GTZ93_40975</name>
</gene>
<reference evidence="2 3" key="1">
    <citation type="submission" date="2020-01" db="EMBL/GenBank/DDBJ databases">
        <title>The draft genome sequence of Corallococcus exiguus DSM 14696.</title>
        <authorList>
            <person name="Zhang X."/>
            <person name="Zhu H."/>
        </authorList>
    </citation>
    <scope>NUCLEOTIDE SEQUENCE [LARGE SCALE GENOMIC DNA]</scope>
    <source>
        <strain evidence="2 3">DSM 14696</strain>
    </source>
</reference>
<evidence type="ECO:0000313" key="2">
    <source>
        <dbReference type="EMBL" id="NBC46180.1"/>
    </source>
</evidence>
<dbReference type="Proteomes" id="UP000537825">
    <property type="component" value="Unassembled WGS sequence"/>
</dbReference>
<accession>A0A7X4YJ17</accession>
<feature type="transmembrane region" description="Helical" evidence="1">
    <location>
        <begin position="40"/>
        <end position="57"/>
    </location>
</feature>
<keyword evidence="1" id="KW-1133">Transmembrane helix</keyword>
<dbReference type="RefSeq" id="WP_139917880.1">
    <property type="nucleotide sequence ID" value="NZ_CBCSLE010000024.1"/>
</dbReference>
<keyword evidence="1" id="KW-0472">Membrane</keyword>
<evidence type="ECO:0000313" key="3">
    <source>
        <dbReference type="Proteomes" id="UP000537825"/>
    </source>
</evidence>
<dbReference type="AlphaFoldDB" id="A0A7X4YJ17"/>
<sequence>MKFLSRRHSTSWTYQLPWKRQLSFSLDPHPERGSADATRLIVEFPALLLVLLAWVAVVRASKQPDAQASPESEA</sequence>
<comment type="caution">
    <text evidence="2">The sequence shown here is derived from an EMBL/GenBank/DDBJ whole genome shotgun (WGS) entry which is preliminary data.</text>
</comment>
<keyword evidence="1" id="KW-0812">Transmembrane</keyword>
<dbReference type="EMBL" id="JAAAPK010000019">
    <property type="protein sequence ID" value="NBC46180.1"/>
    <property type="molecule type" value="Genomic_DNA"/>
</dbReference>
<name>A0A7X4YJ17_9BACT</name>
<proteinExistence type="predicted"/>
<protein>
    <submittedName>
        <fullName evidence="2">Uncharacterized protein</fullName>
    </submittedName>
</protein>
<evidence type="ECO:0000256" key="1">
    <source>
        <dbReference type="SAM" id="Phobius"/>
    </source>
</evidence>
<keyword evidence="3" id="KW-1185">Reference proteome</keyword>
<organism evidence="2 3">
    <name type="scientific">Corallococcus exiguus</name>
    <dbReference type="NCBI Taxonomy" id="83462"/>
    <lineage>
        <taxon>Bacteria</taxon>
        <taxon>Pseudomonadati</taxon>
        <taxon>Myxococcota</taxon>
        <taxon>Myxococcia</taxon>
        <taxon>Myxococcales</taxon>
        <taxon>Cystobacterineae</taxon>
        <taxon>Myxococcaceae</taxon>
        <taxon>Corallococcus</taxon>
    </lineage>
</organism>